<dbReference type="Proteomes" id="UP000053732">
    <property type="component" value="Unassembled WGS sequence"/>
</dbReference>
<dbReference type="EMBL" id="HG793248">
    <property type="protein sequence ID" value="CRL31321.1"/>
    <property type="molecule type" value="Genomic_DNA"/>
</dbReference>
<sequence>MHCLSSASFWSLFPNWIRSLRVSEGEQSREHLDQTVPIASSPYTRTEPAVYEPQNTEFAHNATKPLPICISNRIERAAWTPLSNRPRAISMKPDDNTDGEIIKLPDVVFVKGNVYLREIGTLFQDGEGSNRCPMT</sequence>
<organism evidence="1 2">
    <name type="scientific">Penicillium camemberti (strain FM 013)</name>
    <dbReference type="NCBI Taxonomy" id="1429867"/>
    <lineage>
        <taxon>Eukaryota</taxon>
        <taxon>Fungi</taxon>
        <taxon>Dikarya</taxon>
        <taxon>Ascomycota</taxon>
        <taxon>Pezizomycotina</taxon>
        <taxon>Eurotiomycetes</taxon>
        <taxon>Eurotiomycetidae</taxon>
        <taxon>Eurotiales</taxon>
        <taxon>Aspergillaceae</taxon>
        <taxon>Penicillium</taxon>
    </lineage>
</organism>
<name>A0A0G4PXS9_PENC3</name>
<accession>A0A0G4PXS9</accession>
<gene>
    <name evidence="1" type="ORF">PCAMFM013_S117g000005</name>
</gene>
<evidence type="ECO:0000313" key="2">
    <source>
        <dbReference type="Proteomes" id="UP000053732"/>
    </source>
</evidence>
<dbReference type="AlphaFoldDB" id="A0A0G4PXS9"/>
<evidence type="ECO:0000313" key="1">
    <source>
        <dbReference type="EMBL" id="CRL31321.1"/>
    </source>
</evidence>
<protein>
    <submittedName>
        <fullName evidence="1">Str. FM013</fullName>
    </submittedName>
</protein>
<keyword evidence="2" id="KW-1185">Reference proteome</keyword>
<proteinExistence type="predicted"/>
<reference evidence="1 2" key="1">
    <citation type="journal article" date="2014" name="Nat. Commun.">
        <title>Multiple recent horizontal transfers of a large genomic region in cheese making fungi.</title>
        <authorList>
            <person name="Cheeseman K."/>
            <person name="Ropars J."/>
            <person name="Renault P."/>
            <person name="Dupont J."/>
            <person name="Gouzy J."/>
            <person name="Branca A."/>
            <person name="Abraham A.L."/>
            <person name="Ceppi M."/>
            <person name="Conseiller E."/>
            <person name="Debuchy R."/>
            <person name="Malagnac F."/>
            <person name="Goarin A."/>
            <person name="Silar P."/>
            <person name="Lacoste S."/>
            <person name="Sallet E."/>
            <person name="Bensimon A."/>
            <person name="Giraud T."/>
            <person name="Brygoo Y."/>
        </authorList>
    </citation>
    <scope>NUCLEOTIDE SEQUENCE [LARGE SCALE GENOMIC DNA]</scope>
    <source>
        <strain evidence="2">FM 013</strain>
    </source>
</reference>